<dbReference type="AlphaFoldDB" id="A0A8S1W335"/>
<dbReference type="OrthoDB" id="285520at2759"/>
<proteinExistence type="predicted"/>
<accession>A0A8S1W335</accession>
<evidence type="ECO:0000313" key="1">
    <source>
        <dbReference type="EMBL" id="CAD8184414.1"/>
    </source>
</evidence>
<evidence type="ECO:0000313" key="2">
    <source>
        <dbReference type="Proteomes" id="UP000689195"/>
    </source>
</evidence>
<name>A0A8S1W335_9CILI</name>
<organism evidence="1 2">
    <name type="scientific">Paramecium pentaurelia</name>
    <dbReference type="NCBI Taxonomy" id="43138"/>
    <lineage>
        <taxon>Eukaryota</taxon>
        <taxon>Sar</taxon>
        <taxon>Alveolata</taxon>
        <taxon>Ciliophora</taxon>
        <taxon>Intramacronucleata</taxon>
        <taxon>Oligohymenophorea</taxon>
        <taxon>Peniculida</taxon>
        <taxon>Parameciidae</taxon>
        <taxon>Paramecium</taxon>
    </lineage>
</organism>
<keyword evidence="2" id="KW-1185">Reference proteome</keyword>
<dbReference type="EMBL" id="CAJJDO010000083">
    <property type="protein sequence ID" value="CAD8184414.1"/>
    <property type="molecule type" value="Genomic_DNA"/>
</dbReference>
<protein>
    <submittedName>
        <fullName evidence="1">Uncharacterized protein</fullName>
    </submittedName>
</protein>
<comment type="caution">
    <text evidence="1">The sequence shown here is derived from an EMBL/GenBank/DDBJ whole genome shotgun (WGS) entry which is preliminary data.</text>
</comment>
<dbReference type="Proteomes" id="UP000689195">
    <property type="component" value="Unassembled WGS sequence"/>
</dbReference>
<gene>
    <name evidence="1" type="ORF">PPENT_87.1.T0830050</name>
</gene>
<sequence>MTDDLKETFDGYLNFDFSNFHNMMAEVFVNENDEMGEEINEDCIKQKIKGIPGPYFRTPQIEFENQGDKAEHIYYDQDSENISNYSKFNLLANLDFEIEEEEEIQMRKSSKCTKKMSLFSPSIPFDDDQKITMINVQNIDILKEDYDLDDFYKFLTTLDFLNVQNNQRNEEQDQQQQSIQVLMQIRQQFESLIEIYIKRTLKYQSISFNSKLNQYQSILEQFILQINYIIDSRDRINNSNSMITVEFFKGLQLMELFKELLMQKFFVEQQKKMAQAKKVLKSHWITKYFLLKSKGCYVTMFKRDKEQRQSITMIPQQIDWGKLELQETTYLCRNKVPNRPIFIGLNEYFKQASENKLTEACLRDQKVCMFQGVKKRSQQTHQKYHEFRSEDDYFYQQKL</sequence>
<reference evidence="1" key="1">
    <citation type="submission" date="2021-01" db="EMBL/GenBank/DDBJ databases">
        <authorList>
            <consortium name="Genoscope - CEA"/>
            <person name="William W."/>
        </authorList>
    </citation>
    <scope>NUCLEOTIDE SEQUENCE</scope>
</reference>